<feature type="region of interest" description="Disordered" evidence="3">
    <location>
        <begin position="212"/>
        <end position="234"/>
    </location>
</feature>
<evidence type="ECO:0000313" key="5">
    <source>
        <dbReference type="EMBL" id="PSN73893.1"/>
    </source>
</evidence>
<dbReference type="PROSITE" id="PS51471">
    <property type="entry name" value="FE2OG_OXY"/>
    <property type="match status" value="1"/>
</dbReference>
<organism evidence="5 6">
    <name type="scientific">Corynespora cassiicola Philippines</name>
    <dbReference type="NCBI Taxonomy" id="1448308"/>
    <lineage>
        <taxon>Eukaryota</taxon>
        <taxon>Fungi</taxon>
        <taxon>Dikarya</taxon>
        <taxon>Ascomycota</taxon>
        <taxon>Pezizomycotina</taxon>
        <taxon>Dothideomycetes</taxon>
        <taxon>Pleosporomycetidae</taxon>
        <taxon>Pleosporales</taxon>
        <taxon>Corynesporascaceae</taxon>
        <taxon>Corynespora</taxon>
    </lineage>
</organism>
<protein>
    <submittedName>
        <fullName evidence="5">Clavaminate synthase-like protein</fullName>
    </submittedName>
</protein>
<dbReference type="InterPro" id="IPR026992">
    <property type="entry name" value="DIOX_N"/>
</dbReference>
<dbReference type="Pfam" id="PF14226">
    <property type="entry name" value="DIOX_N"/>
    <property type="match status" value="1"/>
</dbReference>
<comment type="similarity">
    <text evidence="1 2">Belongs to the iron/ascorbate-dependent oxidoreductase family.</text>
</comment>
<reference evidence="5 6" key="1">
    <citation type="journal article" date="2018" name="Front. Microbiol.">
        <title>Genome-Wide Analysis of Corynespora cassiicola Leaf Fall Disease Putative Effectors.</title>
        <authorList>
            <person name="Lopez D."/>
            <person name="Ribeiro S."/>
            <person name="Label P."/>
            <person name="Fumanal B."/>
            <person name="Venisse J.S."/>
            <person name="Kohler A."/>
            <person name="de Oliveira R.R."/>
            <person name="Labutti K."/>
            <person name="Lipzen A."/>
            <person name="Lail K."/>
            <person name="Bauer D."/>
            <person name="Ohm R.A."/>
            <person name="Barry K.W."/>
            <person name="Spatafora J."/>
            <person name="Grigoriev I.V."/>
            <person name="Martin F.M."/>
            <person name="Pujade-Renaud V."/>
        </authorList>
    </citation>
    <scope>NUCLEOTIDE SEQUENCE [LARGE SCALE GENOMIC DNA]</scope>
    <source>
        <strain evidence="5 6">Philippines</strain>
    </source>
</reference>
<dbReference type="AlphaFoldDB" id="A0A2T2P8B5"/>
<evidence type="ECO:0000256" key="1">
    <source>
        <dbReference type="ARBA" id="ARBA00008056"/>
    </source>
</evidence>
<dbReference type="GO" id="GO:0046872">
    <property type="term" value="F:metal ion binding"/>
    <property type="evidence" value="ECO:0007669"/>
    <property type="project" value="UniProtKB-KW"/>
</dbReference>
<keyword evidence="2" id="KW-0560">Oxidoreductase</keyword>
<keyword evidence="2" id="KW-0408">Iron</keyword>
<dbReference type="Pfam" id="PF03171">
    <property type="entry name" value="2OG-FeII_Oxy"/>
    <property type="match status" value="1"/>
</dbReference>
<accession>A0A2T2P8B5</accession>
<dbReference type="GO" id="GO:0016491">
    <property type="term" value="F:oxidoreductase activity"/>
    <property type="evidence" value="ECO:0007669"/>
    <property type="project" value="UniProtKB-KW"/>
</dbReference>
<dbReference type="Proteomes" id="UP000240883">
    <property type="component" value="Unassembled WGS sequence"/>
</dbReference>
<dbReference type="InterPro" id="IPR005123">
    <property type="entry name" value="Oxoglu/Fe-dep_dioxygenase_dom"/>
</dbReference>
<gene>
    <name evidence="5" type="ORF">BS50DRAFT_481212</name>
</gene>
<feature type="domain" description="Fe2OG dioxygenase" evidence="4">
    <location>
        <begin position="204"/>
        <end position="318"/>
    </location>
</feature>
<proteinExistence type="inferred from homology"/>
<dbReference type="InterPro" id="IPR050231">
    <property type="entry name" value="Iron_ascorbate_oxido_reductase"/>
</dbReference>
<evidence type="ECO:0000256" key="3">
    <source>
        <dbReference type="SAM" id="MobiDB-lite"/>
    </source>
</evidence>
<keyword evidence="6" id="KW-1185">Reference proteome</keyword>
<dbReference type="InterPro" id="IPR027443">
    <property type="entry name" value="IPNS-like_sf"/>
</dbReference>
<dbReference type="PANTHER" id="PTHR47990">
    <property type="entry name" value="2-OXOGLUTARATE (2OG) AND FE(II)-DEPENDENT OXYGENASE SUPERFAMILY PROTEIN-RELATED"/>
    <property type="match status" value="1"/>
</dbReference>
<evidence type="ECO:0000313" key="6">
    <source>
        <dbReference type="Proteomes" id="UP000240883"/>
    </source>
</evidence>
<dbReference type="SUPFAM" id="SSF51197">
    <property type="entry name" value="Clavaminate synthase-like"/>
    <property type="match status" value="1"/>
</dbReference>
<evidence type="ECO:0000256" key="2">
    <source>
        <dbReference type="RuleBase" id="RU003682"/>
    </source>
</evidence>
<dbReference type="OrthoDB" id="627829at2759"/>
<sequence length="393" mass="43649">MSDNANTVTGLPVLDLAKANDPNQKQALLGQLRDALFNIGFLYIENHGVAPQAISNLVSLLPTLFDQPEHAKASLSKIHSPHFLGYSGYAEETTLGNKDLREQFDFATELPVIYNPAATASASRTGAFRDYSRPYWQLRGPNQWPSEDLVPGFRKAFTEYHNELQQLSYKFVHLVEEAFGIPVGTFDAFFSQPPLSDAAGQIAPQHRIKLVKYPPSPPASDGSTQRGQGVGPHKDSSGWLTFLYQVGREEGLEVLTADGKWISASPIKDTFVVNFGNAFEAATEGAVKATTHRVTLTFRKAPKSSSCPRYSIPFFQGLPLDLTVSEIQSYIPLTVRSLRRSDNHPTPTNGSVSTFLDPRWDSLGESQLRKWIRSHEDVGRKWYGDDAVAYYLR</sequence>
<dbReference type="GO" id="GO:0044283">
    <property type="term" value="P:small molecule biosynthetic process"/>
    <property type="evidence" value="ECO:0007669"/>
    <property type="project" value="UniProtKB-ARBA"/>
</dbReference>
<dbReference type="EMBL" id="KZ678128">
    <property type="protein sequence ID" value="PSN73893.1"/>
    <property type="molecule type" value="Genomic_DNA"/>
</dbReference>
<dbReference type="Gene3D" id="2.60.120.330">
    <property type="entry name" value="B-lactam Antibiotic, Isopenicillin N Synthase, Chain"/>
    <property type="match status" value="1"/>
</dbReference>
<dbReference type="STRING" id="1448308.A0A2T2P8B5"/>
<dbReference type="InterPro" id="IPR044861">
    <property type="entry name" value="IPNS-like_FE2OG_OXY"/>
</dbReference>
<name>A0A2T2P8B5_CORCC</name>
<evidence type="ECO:0000259" key="4">
    <source>
        <dbReference type="PROSITE" id="PS51471"/>
    </source>
</evidence>
<keyword evidence="2" id="KW-0479">Metal-binding</keyword>